<evidence type="ECO:0000256" key="7">
    <source>
        <dbReference type="ARBA" id="ARBA00023242"/>
    </source>
</evidence>
<dbReference type="InterPro" id="IPR050756">
    <property type="entry name" value="CSN3"/>
</dbReference>
<evidence type="ECO:0000259" key="9">
    <source>
        <dbReference type="PROSITE" id="PS50250"/>
    </source>
</evidence>
<keyword evidence="7" id="KW-0539">Nucleus</keyword>
<dbReference type="GO" id="GO:0006511">
    <property type="term" value="P:ubiquitin-dependent protein catabolic process"/>
    <property type="evidence" value="ECO:0007669"/>
    <property type="project" value="TreeGrafter"/>
</dbReference>
<dbReference type="GO" id="GO:0005737">
    <property type="term" value="C:cytoplasm"/>
    <property type="evidence" value="ECO:0007669"/>
    <property type="project" value="UniProtKB-SubCell"/>
</dbReference>
<name>A0AAW1PPF4_9CHLO</name>
<evidence type="ECO:0000256" key="3">
    <source>
        <dbReference type="ARBA" id="ARBA00007084"/>
    </source>
</evidence>
<evidence type="ECO:0000256" key="2">
    <source>
        <dbReference type="ARBA" id="ARBA00004496"/>
    </source>
</evidence>
<dbReference type="GO" id="GO:0008180">
    <property type="term" value="C:COP9 signalosome"/>
    <property type="evidence" value="ECO:0007669"/>
    <property type="project" value="UniProtKB-KW"/>
</dbReference>
<evidence type="ECO:0000256" key="5">
    <source>
        <dbReference type="ARBA" id="ARBA00022490"/>
    </source>
</evidence>
<feature type="region of interest" description="Disordered" evidence="8">
    <location>
        <begin position="414"/>
        <end position="434"/>
    </location>
</feature>
<keyword evidence="6" id="KW-0736">Signalosome</keyword>
<evidence type="ECO:0000313" key="10">
    <source>
        <dbReference type="EMBL" id="KAK9809877.1"/>
    </source>
</evidence>
<evidence type="ECO:0000256" key="8">
    <source>
        <dbReference type="SAM" id="MobiDB-lite"/>
    </source>
</evidence>
<dbReference type="PANTHER" id="PTHR10758">
    <property type="entry name" value="26S PROTEASOME NON-ATPASE REGULATORY SUBUNIT 3/COP9 SIGNALOSOME COMPLEX SUBUNIT 3"/>
    <property type="match status" value="1"/>
</dbReference>
<evidence type="ECO:0000256" key="1">
    <source>
        <dbReference type="ARBA" id="ARBA00004123"/>
    </source>
</evidence>
<dbReference type="AlphaFoldDB" id="A0AAW1PPF4"/>
<proteinExistence type="inferred from homology"/>
<gene>
    <name evidence="10" type="ORF">WJX72_000853</name>
</gene>
<reference evidence="10 11" key="1">
    <citation type="journal article" date="2024" name="Nat. Commun.">
        <title>Phylogenomics reveals the evolutionary origins of lichenization in chlorophyte algae.</title>
        <authorList>
            <person name="Puginier C."/>
            <person name="Libourel C."/>
            <person name="Otte J."/>
            <person name="Skaloud P."/>
            <person name="Haon M."/>
            <person name="Grisel S."/>
            <person name="Petersen M."/>
            <person name="Berrin J.G."/>
            <person name="Delaux P.M."/>
            <person name="Dal Grande F."/>
            <person name="Keller J."/>
        </authorList>
    </citation>
    <scope>NUCLEOTIDE SEQUENCE [LARGE SCALE GENOMIC DNA]</scope>
    <source>
        <strain evidence="10 11">SAG 2043</strain>
    </source>
</reference>
<dbReference type="InterPro" id="IPR000717">
    <property type="entry name" value="PCI_dom"/>
</dbReference>
<organism evidence="10 11">
    <name type="scientific">[Myrmecia] bisecta</name>
    <dbReference type="NCBI Taxonomy" id="41462"/>
    <lineage>
        <taxon>Eukaryota</taxon>
        <taxon>Viridiplantae</taxon>
        <taxon>Chlorophyta</taxon>
        <taxon>core chlorophytes</taxon>
        <taxon>Trebouxiophyceae</taxon>
        <taxon>Trebouxiales</taxon>
        <taxon>Trebouxiaceae</taxon>
        <taxon>Myrmecia</taxon>
    </lineage>
</organism>
<dbReference type="InterPro" id="IPR036390">
    <property type="entry name" value="WH_DNA-bd_sf"/>
</dbReference>
<dbReference type="SUPFAM" id="SSF46785">
    <property type="entry name" value="Winged helix' DNA-binding domain"/>
    <property type="match status" value="1"/>
</dbReference>
<keyword evidence="11" id="KW-1185">Reference proteome</keyword>
<comment type="subcellular location">
    <subcellularLocation>
        <location evidence="2">Cytoplasm</location>
    </subcellularLocation>
    <subcellularLocation>
        <location evidence="1">Nucleus</location>
    </subcellularLocation>
</comment>
<dbReference type="PANTHER" id="PTHR10758:SF1">
    <property type="entry name" value="COP9 SIGNALOSOME COMPLEX SUBUNIT 3"/>
    <property type="match status" value="1"/>
</dbReference>
<evidence type="ECO:0000256" key="6">
    <source>
        <dbReference type="ARBA" id="ARBA00022790"/>
    </source>
</evidence>
<dbReference type="Pfam" id="PF22788">
    <property type="entry name" value="COP9_hel_rpt"/>
    <property type="match status" value="1"/>
</dbReference>
<protein>
    <recommendedName>
        <fullName evidence="4">COP9 signalosome complex subunit 3</fullName>
    </recommendedName>
</protein>
<evidence type="ECO:0000256" key="4">
    <source>
        <dbReference type="ARBA" id="ARBA00014878"/>
    </source>
</evidence>
<accession>A0AAW1PPF4</accession>
<comment type="similarity">
    <text evidence="3">Belongs to the CSN3 family.</text>
</comment>
<feature type="domain" description="PCI" evidence="9">
    <location>
        <begin position="197"/>
        <end position="365"/>
    </location>
</feature>
<keyword evidence="5" id="KW-0963">Cytoplasm</keyword>
<dbReference type="Proteomes" id="UP001489004">
    <property type="component" value="Unassembled WGS sequence"/>
</dbReference>
<evidence type="ECO:0000313" key="11">
    <source>
        <dbReference type="Proteomes" id="UP001489004"/>
    </source>
</evidence>
<dbReference type="InterPro" id="IPR055089">
    <property type="entry name" value="COP9_N"/>
</dbReference>
<comment type="caution">
    <text evidence="10">The sequence shown here is derived from an EMBL/GenBank/DDBJ whole genome shotgun (WGS) entry which is preliminary data.</text>
</comment>
<dbReference type="Pfam" id="PF01399">
    <property type="entry name" value="PCI"/>
    <property type="match status" value="1"/>
</dbReference>
<dbReference type="PROSITE" id="PS50250">
    <property type="entry name" value="PCI"/>
    <property type="match status" value="1"/>
</dbReference>
<dbReference type="SMART" id="SM00088">
    <property type="entry name" value="PINT"/>
    <property type="match status" value="1"/>
</dbReference>
<dbReference type="EMBL" id="JALJOR010000010">
    <property type="protein sequence ID" value="KAK9809877.1"/>
    <property type="molecule type" value="Genomic_DNA"/>
</dbReference>
<sequence length="434" mass="47664">MTLQQLVNSIQHLSGTEADLSTLLAKLKAQESSLRQSQAALINCLRALDPVQHSLGYLYLLDATGSEGLPVHASEEFIGLAVGFLQTCSTVQIRMAPDKFVSVSRKLKEHLLVLHQPRRAVLPLRTALYKLAPSSDYVTPIHAEFLQVCTLAKCYNSAVPILQADISDVDPAKTAMTPRDLMLYCYYGGLIHIGRKSYAQALDLLLQGLTAPTMVVNAITLAAYKKYALVSLIHQGNLPPLPKYMPTTLQRSLKTECQAYQEFAAGYGVKSNDELQAFVTAKQAQFAEDGNGGLVRLALEAKTKRSIQRLTQTYLTLSLADIAQAANLRDAGQAELYVLRMIDAGDVHAQIDASQGMVRFLEDPEEYNSAAVVARLATTIDKSIHLAQKLQAVNNMVSCDKAYLNKLHVKERHSRYEDTSDMSDPMAEGRLSLA</sequence>